<dbReference type="EMBL" id="WTMY01000009">
    <property type="protein sequence ID" value="MWL44375.1"/>
    <property type="molecule type" value="Genomic_DNA"/>
</dbReference>
<dbReference type="RefSeq" id="WP_029883460.1">
    <property type="nucleotide sequence ID" value="NZ_JAJAAQ010000001.1"/>
</dbReference>
<accession>A0A6L6ZM25</accession>
<dbReference type="Pfam" id="PF18864">
    <property type="entry name" value="AbiTii"/>
    <property type="match status" value="1"/>
</dbReference>
<organism evidence="2 3">
    <name type="scientific">Escherichia coli</name>
    <dbReference type="NCBI Taxonomy" id="562"/>
    <lineage>
        <taxon>Bacteria</taxon>
        <taxon>Pseudomonadati</taxon>
        <taxon>Pseudomonadota</taxon>
        <taxon>Gammaproteobacteria</taxon>
        <taxon>Enterobacterales</taxon>
        <taxon>Enterobacteriaceae</taxon>
        <taxon>Escherichia</taxon>
    </lineage>
</organism>
<dbReference type="AlphaFoldDB" id="A0A6L6ZM25"/>
<proteinExistence type="predicted"/>
<comment type="caution">
    <text evidence="2">The sequence shown here is derived from an EMBL/GenBank/DDBJ whole genome shotgun (WGS) entry which is preliminary data.</text>
</comment>
<dbReference type="Proteomes" id="UP000487258">
    <property type="component" value="Unassembled WGS sequence"/>
</dbReference>
<evidence type="ECO:0000259" key="1">
    <source>
        <dbReference type="Pfam" id="PF18864"/>
    </source>
</evidence>
<feature type="domain" description="AbiTii" evidence="1">
    <location>
        <begin position="6"/>
        <end position="187"/>
    </location>
</feature>
<reference evidence="2 3" key="1">
    <citation type="submission" date="2019-12" db="EMBL/GenBank/DDBJ databases">
        <title>Enteriobacteria Tanzani isolates_10432.</title>
        <authorList>
            <person name="Subbiah M."/>
            <person name="Call D."/>
        </authorList>
    </citation>
    <scope>NUCLEOTIDE SEQUENCE [LARGE SCALE GENOMIC DNA]</scope>
    <source>
        <strain evidence="2 3">10432wF6</strain>
    </source>
</reference>
<gene>
    <name evidence="2" type="ORF">GQM04_02240</name>
</gene>
<evidence type="ECO:0000313" key="3">
    <source>
        <dbReference type="Proteomes" id="UP000487258"/>
    </source>
</evidence>
<dbReference type="InterPro" id="IPR041304">
    <property type="entry name" value="AbiTii"/>
</dbReference>
<protein>
    <submittedName>
        <fullName evidence="2">Abortive phage resistance protein</fullName>
    </submittedName>
</protein>
<evidence type="ECO:0000313" key="2">
    <source>
        <dbReference type="EMBL" id="MWL44375.1"/>
    </source>
</evidence>
<sequence>MANSPVLELQALACDPDSDILSVLMKAKMIAVKLGLSDLTEWIQLELNGYPSFDTVPEYRKGQSQLKAYSPQHQSWVPLVVNFNDAELNAMVSTFHITESISSVKKMNNKGETPFLPLPDWMADTLYEGIGQKTEIVWVISPGILEHVITTVRNKILDWSLDLESKGILGEGLQFSLREKEVAPMTVHNVTNIHGNVNNAGVIGSGNGDISQNNTVNAGDFNSLEKQLKDWGANDEDIKSLHQAIQESPAPTTPDNFSDSLGKWVVNMIGKAYAGTLNIAASAAPALLTNAICHYYNIPV</sequence>
<name>A0A6L6ZM25_ECOLX</name>